<dbReference type="CDD" id="cd01166">
    <property type="entry name" value="KdgK"/>
    <property type="match status" value="1"/>
</dbReference>
<dbReference type="InterPro" id="IPR029056">
    <property type="entry name" value="Ribokinase-like"/>
</dbReference>
<dbReference type="EMBL" id="JAVIIP010000013">
    <property type="protein sequence ID" value="MDX8540328.1"/>
    <property type="molecule type" value="Genomic_DNA"/>
</dbReference>
<dbReference type="PANTHER" id="PTHR10584">
    <property type="entry name" value="SUGAR KINASE"/>
    <property type="match status" value="1"/>
</dbReference>
<evidence type="ECO:0000259" key="3">
    <source>
        <dbReference type="Pfam" id="PF00294"/>
    </source>
</evidence>
<dbReference type="Gene3D" id="3.40.1190.20">
    <property type="match status" value="1"/>
</dbReference>
<gene>
    <name evidence="4" type="ORF">RFM23_22165</name>
</gene>
<organism evidence="4 5">
    <name type="scientific">Mesorhizobium abyssinicae</name>
    <dbReference type="NCBI Taxonomy" id="1209958"/>
    <lineage>
        <taxon>Bacteria</taxon>
        <taxon>Pseudomonadati</taxon>
        <taxon>Pseudomonadota</taxon>
        <taxon>Alphaproteobacteria</taxon>
        <taxon>Hyphomicrobiales</taxon>
        <taxon>Phyllobacteriaceae</taxon>
        <taxon>Mesorhizobium</taxon>
    </lineage>
</organism>
<dbReference type="Pfam" id="PF00294">
    <property type="entry name" value="PfkB"/>
    <property type="match status" value="1"/>
</dbReference>
<dbReference type="RefSeq" id="WP_320321366.1">
    <property type="nucleotide sequence ID" value="NZ_JAVIIP010000013.1"/>
</dbReference>
<keyword evidence="5" id="KW-1185">Reference proteome</keyword>
<dbReference type="Proteomes" id="UP001276564">
    <property type="component" value="Unassembled WGS sequence"/>
</dbReference>
<evidence type="ECO:0000313" key="5">
    <source>
        <dbReference type="Proteomes" id="UP001276564"/>
    </source>
</evidence>
<dbReference type="PANTHER" id="PTHR10584:SF166">
    <property type="entry name" value="RIBOKINASE"/>
    <property type="match status" value="1"/>
</dbReference>
<feature type="domain" description="Carbohydrate kinase PfkB" evidence="3">
    <location>
        <begin position="36"/>
        <end position="295"/>
    </location>
</feature>
<dbReference type="GO" id="GO:0016301">
    <property type="term" value="F:kinase activity"/>
    <property type="evidence" value="ECO:0007669"/>
    <property type="project" value="UniProtKB-KW"/>
</dbReference>
<evidence type="ECO:0000256" key="1">
    <source>
        <dbReference type="ARBA" id="ARBA00022679"/>
    </source>
</evidence>
<sequence length="319" mass="33981">MLYDYASIGFFTFDCLGRPVRRIPGPTEFDFLEEITIAVSGAAGAAAIVAAKYGMKVLGVGGVGADDMGDWVLGRLNRYGVDTSMMQRIDGVGTSSSIVAVQDNGQRPAMHMKGATGFFEVTPDQFDRVLDASFVHVGGAGLMDRMDGEPTVDLLARAKKRGCVTTLDVASARHEDMPMIARLLPHVDYFLPSVEEARLLSGLTDTQDVARFMLDRGVGCCILTLGEHGAYYHHADGTRFHIPAFEVDVVCTCGCGDAFNAGFAAGLHRGLDAESAVTLAQATSALNATGLGSQAGVVSFEHTMDFARRTRKKTNTLAA</sequence>
<evidence type="ECO:0000256" key="2">
    <source>
        <dbReference type="ARBA" id="ARBA00022777"/>
    </source>
</evidence>
<comment type="caution">
    <text evidence="4">The sequence shown here is derived from an EMBL/GenBank/DDBJ whole genome shotgun (WGS) entry which is preliminary data.</text>
</comment>
<name>A0ABU5ASN7_9HYPH</name>
<protein>
    <submittedName>
        <fullName evidence="4">Sugar kinase</fullName>
    </submittedName>
</protein>
<keyword evidence="2 4" id="KW-0418">Kinase</keyword>
<keyword evidence="1" id="KW-0808">Transferase</keyword>
<dbReference type="SUPFAM" id="SSF53613">
    <property type="entry name" value="Ribokinase-like"/>
    <property type="match status" value="1"/>
</dbReference>
<dbReference type="InterPro" id="IPR011611">
    <property type="entry name" value="PfkB_dom"/>
</dbReference>
<evidence type="ECO:0000313" key="4">
    <source>
        <dbReference type="EMBL" id="MDX8540328.1"/>
    </source>
</evidence>
<proteinExistence type="predicted"/>
<reference evidence="4 5" key="1">
    <citation type="submission" date="2023-08" db="EMBL/GenBank/DDBJ databases">
        <title>Implementing the SeqCode for naming new Mesorhizobium species isolated from Vachellia karroo root nodules.</title>
        <authorList>
            <person name="Van Lill M."/>
        </authorList>
    </citation>
    <scope>NUCLEOTIDE SEQUENCE [LARGE SCALE GENOMIC DNA]</scope>
    <source>
        <strain evidence="4 5">VK4B</strain>
    </source>
</reference>
<accession>A0ABU5ASN7</accession>